<dbReference type="Proteomes" id="UP000235658">
    <property type="component" value="Unassembled WGS sequence"/>
</dbReference>
<dbReference type="Gene3D" id="6.10.340.10">
    <property type="match status" value="1"/>
</dbReference>
<evidence type="ECO:0000256" key="4">
    <source>
        <dbReference type="ARBA" id="ARBA00022553"/>
    </source>
</evidence>
<dbReference type="PANTHER" id="PTHR45453:SF3">
    <property type="entry name" value="HISTIDINE KINASE"/>
    <property type="match status" value="1"/>
</dbReference>
<accession>A0A2N6UH74</accession>
<dbReference type="SUPFAM" id="SSF55874">
    <property type="entry name" value="ATPase domain of HSP90 chaperone/DNA topoisomerase II/histidine kinase"/>
    <property type="match status" value="1"/>
</dbReference>
<name>A0A2N6UH74_9FIRM</name>
<dbReference type="GO" id="GO:0000155">
    <property type="term" value="F:phosphorelay sensor kinase activity"/>
    <property type="evidence" value="ECO:0007669"/>
    <property type="project" value="InterPro"/>
</dbReference>
<keyword evidence="8" id="KW-0812">Transmembrane</keyword>
<dbReference type="Gene3D" id="3.30.565.10">
    <property type="entry name" value="Histidine kinase-like ATPase, C-terminal domain"/>
    <property type="match status" value="1"/>
</dbReference>
<dbReference type="InterPro" id="IPR036890">
    <property type="entry name" value="HATPase_C_sf"/>
</dbReference>
<dbReference type="InterPro" id="IPR036097">
    <property type="entry name" value="HisK_dim/P_sf"/>
</dbReference>
<gene>
    <name evidence="11" type="ORF">CJ192_08290</name>
</gene>
<reference evidence="11 12" key="1">
    <citation type="submission" date="2017-09" db="EMBL/GenBank/DDBJ databases">
        <title>Bacterial strain isolated from the female urinary microbiota.</title>
        <authorList>
            <person name="Thomas-White K."/>
            <person name="Kumar N."/>
            <person name="Forster S."/>
            <person name="Putonti C."/>
            <person name="Lawley T."/>
            <person name="Wolfe A.J."/>
        </authorList>
    </citation>
    <scope>NUCLEOTIDE SEQUENCE [LARGE SCALE GENOMIC DNA]</scope>
    <source>
        <strain evidence="11 12">UMB0204</strain>
    </source>
</reference>
<dbReference type="CDD" id="cd06225">
    <property type="entry name" value="HAMP"/>
    <property type="match status" value="1"/>
</dbReference>
<dbReference type="CDD" id="cd00075">
    <property type="entry name" value="HATPase"/>
    <property type="match status" value="1"/>
</dbReference>
<dbReference type="GO" id="GO:0016036">
    <property type="term" value="P:cellular response to phosphate starvation"/>
    <property type="evidence" value="ECO:0007669"/>
    <property type="project" value="TreeGrafter"/>
</dbReference>
<evidence type="ECO:0000256" key="2">
    <source>
        <dbReference type="ARBA" id="ARBA00004370"/>
    </source>
</evidence>
<feature type="domain" description="HAMP" evidence="10">
    <location>
        <begin position="179"/>
        <end position="231"/>
    </location>
</feature>
<keyword evidence="6 11" id="KW-0418">Kinase</keyword>
<dbReference type="InterPro" id="IPR003661">
    <property type="entry name" value="HisK_dim/P_dom"/>
</dbReference>
<dbReference type="CDD" id="cd00082">
    <property type="entry name" value="HisKA"/>
    <property type="match status" value="1"/>
</dbReference>
<feature type="transmembrane region" description="Helical" evidence="8">
    <location>
        <begin position="158"/>
        <end position="178"/>
    </location>
</feature>
<dbReference type="EMBL" id="PNHP01000006">
    <property type="protein sequence ID" value="PMC80961.1"/>
    <property type="molecule type" value="Genomic_DNA"/>
</dbReference>
<dbReference type="AlphaFoldDB" id="A0A2N6UH74"/>
<evidence type="ECO:0000313" key="12">
    <source>
        <dbReference type="Proteomes" id="UP000235658"/>
    </source>
</evidence>
<dbReference type="InterPro" id="IPR003660">
    <property type="entry name" value="HAMP_dom"/>
</dbReference>
<dbReference type="EC" id="2.7.13.3" evidence="3"/>
<evidence type="ECO:0000256" key="1">
    <source>
        <dbReference type="ARBA" id="ARBA00000085"/>
    </source>
</evidence>
<dbReference type="GO" id="GO:0005886">
    <property type="term" value="C:plasma membrane"/>
    <property type="evidence" value="ECO:0007669"/>
    <property type="project" value="TreeGrafter"/>
</dbReference>
<dbReference type="Gene3D" id="1.10.287.130">
    <property type="match status" value="1"/>
</dbReference>
<dbReference type="InterPro" id="IPR050351">
    <property type="entry name" value="BphY/WalK/GraS-like"/>
</dbReference>
<protein>
    <recommendedName>
        <fullName evidence="3">histidine kinase</fullName>
        <ecNumber evidence="3">2.7.13.3</ecNumber>
    </recommendedName>
</protein>
<dbReference type="PROSITE" id="PS50109">
    <property type="entry name" value="HIS_KIN"/>
    <property type="match status" value="1"/>
</dbReference>
<dbReference type="InterPro" id="IPR005467">
    <property type="entry name" value="His_kinase_dom"/>
</dbReference>
<keyword evidence="7" id="KW-0902">Two-component regulatory system</keyword>
<proteinExistence type="predicted"/>
<evidence type="ECO:0000259" key="10">
    <source>
        <dbReference type="PROSITE" id="PS50885"/>
    </source>
</evidence>
<feature type="transmembrane region" description="Helical" evidence="8">
    <location>
        <begin position="21"/>
        <end position="48"/>
    </location>
</feature>
<dbReference type="PANTHER" id="PTHR45453">
    <property type="entry name" value="PHOSPHATE REGULON SENSOR PROTEIN PHOR"/>
    <property type="match status" value="1"/>
</dbReference>
<evidence type="ECO:0000259" key="9">
    <source>
        <dbReference type="PROSITE" id="PS50109"/>
    </source>
</evidence>
<comment type="catalytic activity">
    <reaction evidence="1">
        <text>ATP + protein L-histidine = ADP + protein N-phospho-L-histidine.</text>
        <dbReference type="EC" id="2.7.13.3"/>
    </reaction>
</comment>
<keyword evidence="5" id="KW-0808">Transferase</keyword>
<feature type="domain" description="Histidine kinase" evidence="9">
    <location>
        <begin position="253"/>
        <end position="453"/>
    </location>
</feature>
<dbReference type="GO" id="GO:0004721">
    <property type="term" value="F:phosphoprotein phosphatase activity"/>
    <property type="evidence" value="ECO:0007669"/>
    <property type="project" value="TreeGrafter"/>
</dbReference>
<keyword evidence="8" id="KW-0472">Membrane</keyword>
<keyword evidence="4" id="KW-0597">Phosphoprotein</keyword>
<sequence length="453" mass="53155">MYKNHKKCRLQIGVKMKKLKLFPQIFISTFSIFLILIILIHLAIYLIFPWMYFDSRRENLSKIADKVSTNLQGKEIDFVKDDLEIISKSFPIDASFMKLDKLRDVKIEDDPGINFNSYNNSLLIEERDVKLNNNENIRIKFVSTIDLKQEGKEMSLSFLPLTLFVSLISSALISFFHAKKICKNINQIKDALKSMMSLDKDACLEIDGKDEVEELKYYVNIMYESLLNSIDSLAEKNKEIIKLEKLKYDFFKGVGHELKTPLASLKIILENMKYKVGKYKDRDTYIDKSLELTDQLSENISFLLAISTIKDFKNDEEDLFIGHILEEIIEKYKIMANEKKIKIENYIKDEKIYIGKNALKMVLSNLISNAIKYSKINSQIEIGARNSYFYIRNTMEKDFDIEKIKNINFDINKENSKGLGLYIVRNILKNYEIPYKIKKNEEELIFYIKIFDK</sequence>
<evidence type="ECO:0000256" key="7">
    <source>
        <dbReference type="ARBA" id="ARBA00023012"/>
    </source>
</evidence>
<comment type="caution">
    <text evidence="11">The sequence shown here is derived from an EMBL/GenBank/DDBJ whole genome shotgun (WGS) entry which is preliminary data.</text>
</comment>
<evidence type="ECO:0000256" key="6">
    <source>
        <dbReference type="ARBA" id="ARBA00022777"/>
    </source>
</evidence>
<evidence type="ECO:0000256" key="3">
    <source>
        <dbReference type="ARBA" id="ARBA00012438"/>
    </source>
</evidence>
<dbReference type="PROSITE" id="PS50885">
    <property type="entry name" value="HAMP"/>
    <property type="match status" value="1"/>
</dbReference>
<organism evidence="11 12">
    <name type="scientific">Anaerococcus hydrogenalis</name>
    <dbReference type="NCBI Taxonomy" id="33029"/>
    <lineage>
        <taxon>Bacteria</taxon>
        <taxon>Bacillati</taxon>
        <taxon>Bacillota</taxon>
        <taxon>Tissierellia</taxon>
        <taxon>Tissierellales</taxon>
        <taxon>Peptoniphilaceae</taxon>
        <taxon>Anaerococcus</taxon>
    </lineage>
</organism>
<dbReference type="SUPFAM" id="SSF47384">
    <property type="entry name" value="Homodimeric domain of signal transducing histidine kinase"/>
    <property type="match status" value="1"/>
</dbReference>
<comment type="subcellular location">
    <subcellularLocation>
        <location evidence="2">Membrane</location>
    </subcellularLocation>
</comment>
<keyword evidence="8" id="KW-1133">Transmembrane helix</keyword>
<evidence type="ECO:0000256" key="8">
    <source>
        <dbReference type="SAM" id="Phobius"/>
    </source>
</evidence>
<evidence type="ECO:0000313" key="11">
    <source>
        <dbReference type="EMBL" id="PMC80961.1"/>
    </source>
</evidence>
<evidence type="ECO:0000256" key="5">
    <source>
        <dbReference type="ARBA" id="ARBA00022679"/>
    </source>
</evidence>